<organism evidence="1 2">
    <name type="scientific">Paraglaciecola polaris LMG 21857</name>
    <dbReference type="NCBI Taxonomy" id="1129793"/>
    <lineage>
        <taxon>Bacteria</taxon>
        <taxon>Pseudomonadati</taxon>
        <taxon>Pseudomonadota</taxon>
        <taxon>Gammaproteobacteria</taxon>
        <taxon>Alteromonadales</taxon>
        <taxon>Alteromonadaceae</taxon>
        <taxon>Paraglaciecola</taxon>
    </lineage>
</organism>
<accession>K6YFC3</accession>
<dbReference type="Proteomes" id="UP000006322">
    <property type="component" value="Unassembled WGS sequence"/>
</dbReference>
<dbReference type="AlphaFoldDB" id="K6YFC3"/>
<reference evidence="2" key="1">
    <citation type="journal article" date="2014" name="Environ. Microbiol.">
        <title>Comparative genomics of the marine bacterial genus Glaciecola reveals the high degree of genomic diversity and genomic characteristic for cold adaptation.</title>
        <authorList>
            <person name="Qin Q.L."/>
            <person name="Xie B.B."/>
            <person name="Yu Y."/>
            <person name="Shu Y.L."/>
            <person name="Rong J.C."/>
            <person name="Zhang Y.J."/>
            <person name="Zhao D.L."/>
            <person name="Chen X.L."/>
            <person name="Zhang X.Y."/>
            <person name="Chen B."/>
            <person name="Zhou B.C."/>
            <person name="Zhang Y.Z."/>
        </authorList>
    </citation>
    <scope>NUCLEOTIDE SEQUENCE [LARGE SCALE GENOMIC DNA]</scope>
    <source>
        <strain evidence="2">LMG 21857</strain>
    </source>
</reference>
<keyword evidence="2" id="KW-1185">Reference proteome</keyword>
<gene>
    <name evidence="1" type="ORF">GPLA_0517</name>
</gene>
<evidence type="ECO:0000313" key="2">
    <source>
        <dbReference type="Proteomes" id="UP000006322"/>
    </source>
</evidence>
<evidence type="ECO:0000313" key="1">
    <source>
        <dbReference type="EMBL" id="GAC31434.1"/>
    </source>
</evidence>
<name>K6YFC3_9ALTE</name>
<dbReference type="EMBL" id="BAER01000017">
    <property type="protein sequence ID" value="GAC31434.1"/>
    <property type="molecule type" value="Genomic_DNA"/>
</dbReference>
<protein>
    <submittedName>
        <fullName evidence="1">Uncharacterized protein</fullName>
    </submittedName>
</protein>
<comment type="caution">
    <text evidence="1">The sequence shown here is derived from an EMBL/GenBank/DDBJ whole genome shotgun (WGS) entry which is preliminary data.</text>
</comment>
<sequence>MRFLAVFLFALHRLAVLAAYIKDRQDYLLLGLTSYLSQALG</sequence>
<proteinExistence type="predicted"/>